<feature type="domain" description="Bacterial type II secretion system protein E" evidence="2">
    <location>
        <begin position="191"/>
        <end position="205"/>
    </location>
</feature>
<dbReference type="OrthoDB" id="9808272at2"/>
<dbReference type="Proteomes" id="UP000076268">
    <property type="component" value="Unassembled WGS sequence"/>
</dbReference>
<dbReference type="InterPro" id="IPR027417">
    <property type="entry name" value="P-loop_NTPase"/>
</dbReference>
<dbReference type="InterPro" id="IPR050921">
    <property type="entry name" value="T4SS_GSP_E_ATPase"/>
</dbReference>
<evidence type="ECO:0000313" key="3">
    <source>
        <dbReference type="EMBL" id="KYZ77601.1"/>
    </source>
</evidence>
<dbReference type="CDD" id="cd01131">
    <property type="entry name" value="PilT"/>
    <property type="match status" value="1"/>
</dbReference>
<evidence type="ECO:0000256" key="1">
    <source>
        <dbReference type="ARBA" id="ARBA00006611"/>
    </source>
</evidence>
<organism evidence="3 4">
    <name type="scientific">Anaerosporomusa subterranea</name>
    <dbReference type="NCBI Taxonomy" id="1794912"/>
    <lineage>
        <taxon>Bacteria</taxon>
        <taxon>Bacillati</taxon>
        <taxon>Bacillota</taxon>
        <taxon>Negativicutes</taxon>
        <taxon>Acetonemataceae</taxon>
        <taxon>Anaerosporomusa</taxon>
    </lineage>
</organism>
<comment type="similarity">
    <text evidence="1">Belongs to the GSP E family.</text>
</comment>
<keyword evidence="4" id="KW-1185">Reference proteome</keyword>
<dbReference type="PANTHER" id="PTHR30486:SF16">
    <property type="entry name" value="TWITCHING MOTILITY PROTEIN PILT"/>
    <property type="match status" value="1"/>
</dbReference>
<accession>A0A154BUJ3</accession>
<dbReference type="GO" id="GO:0016887">
    <property type="term" value="F:ATP hydrolysis activity"/>
    <property type="evidence" value="ECO:0007669"/>
    <property type="project" value="InterPro"/>
</dbReference>
<dbReference type="SMART" id="SM00382">
    <property type="entry name" value="AAA"/>
    <property type="match status" value="1"/>
</dbReference>
<dbReference type="InterPro" id="IPR003593">
    <property type="entry name" value="AAA+_ATPase"/>
</dbReference>
<evidence type="ECO:0000259" key="2">
    <source>
        <dbReference type="PROSITE" id="PS00662"/>
    </source>
</evidence>
<proteinExistence type="inferred from homology"/>
<dbReference type="AlphaFoldDB" id="A0A154BUJ3"/>
<dbReference type="EMBL" id="LSGP01000013">
    <property type="protein sequence ID" value="KYZ77601.1"/>
    <property type="molecule type" value="Genomic_DNA"/>
</dbReference>
<comment type="caution">
    <text evidence="3">The sequence shown here is derived from an EMBL/GenBank/DDBJ whole genome shotgun (WGS) entry which is preliminary data.</text>
</comment>
<dbReference type="PANTHER" id="PTHR30486">
    <property type="entry name" value="TWITCHING MOTILITY PROTEIN PILT"/>
    <property type="match status" value="1"/>
</dbReference>
<dbReference type="InterPro" id="IPR001482">
    <property type="entry name" value="T2SS/T4SS_dom"/>
</dbReference>
<dbReference type="PROSITE" id="PS00662">
    <property type="entry name" value="T2SP_E"/>
    <property type="match status" value="1"/>
</dbReference>
<sequence length="349" mass="38482">MEAILRAAVLNKASDVHLTVGIPPTLRIHGQLTPMDMPTLMPEDTYRLLTAITSVPQRNQFDAIGELDFAYAIPEFSRYRVNAFRQQGSVALVLRIINEQSPTLTELGHPEALFTLARRPRGLVLVTGPTGSGKSTTLAAMINLINSERACHILTLEDPVEYLHKHKKSIVNQREIHHDSQSFANALRAALREDPDVILVGEMRDPETIGIAITAAETGHLVFATLHTGDTAQTIDRVVDVFPPHQQQQIRVQLSTVLQGIVAQQLLPRSDGSDRIAALEIMMSTPAIRNLIREGKTHQIASSIQTGARFGMQTMDNSLRDLYRRGVIDKEAAVAHAIDPDAFLKLLQA</sequence>
<dbReference type="SUPFAM" id="SSF52540">
    <property type="entry name" value="P-loop containing nucleoside triphosphate hydrolases"/>
    <property type="match status" value="1"/>
</dbReference>
<dbReference type="GO" id="GO:0005524">
    <property type="term" value="F:ATP binding"/>
    <property type="evidence" value="ECO:0007669"/>
    <property type="project" value="InterPro"/>
</dbReference>
<dbReference type="STRING" id="1794912.AXX12_02730"/>
<dbReference type="Pfam" id="PF00437">
    <property type="entry name" value="T2SSE"/>
    <property type="match status" value="1"/>
</dbReference>
<reference evidence="3 4" key="1">
    <citation type="submission" date="2016-02" db="EMBL/GenBank/DDBJ databases">
        <title>Anaerosporomusa subterraneum gen. nov., sp. nov., a spore-forming obligate anaerobe isolated from saprolite.</title>
        <authorList>
            <person name="Choi J.K."/>
            <person name="Shah M."/>
            <person name="Yee N."/>
        </authorList>
    </citation>
    <scope>NUCLEOTIDE SEQUENCE [LARGE SCALE GENOMIC DNA]</scope>
    <source>
        <strain evidence="3 4">RU4</strain>
    </source>
</reference>
<dbReference type="Gene3D" id="3.40.50.300">
    <property type="entry name" value="P-loop containing nucleotide triphosphate hydrolases"/>
    <property type="match status" value="1"/>
</dbReference>
<dbReference type="NCBIfam" id="TIGR01420">
    <property type="entry name" value="pilT_fam"/>
    <property type="match status" value="1"/>
</dbReference>
<dbReference type="InterPro" id="IPR006321">
    <property type="entry name" value="PilT/PilU"/>
</dbReference>
<gene>
    <name evidence="3" type="ORF">AXX12_02730</name>
</gene>
<name>A0A154BUJ3_ANASB</name>
<dbReference type="Gene3D" id="3.30.450.90">
    <property type="match status" value="1"/>
</dbReference>
<evidence type="ECO:0000313" key="4">
    <source>
        <dbReference type="Proteomes" id="UP000076268"/>
    </source>
</evidence>
<protein>
    <submittedName>
        <fullName evidence="3">Type IV pili twitching motility protein PilT</fullName>
    </submittedName>
</protein>